<accession>A0A928TT25</accession>
<sequence>MNFKFSIVCILGLGILLTGCGGVPEATSENCSGRGMESALTAFKNNEAAREAFIAKCDELKKKGN</sequence>
<comment type="caution">
    <text evidence="1">The sequence shown here is derived from an EMBL/GenBank/DDBJ whole genome shotgun (WGS) entry which is preliminary data.</text>
</comment>
<reference evidence="1" key="1">
    <citation type="submission" date="2020-05" db="EMBL/GenBank/DDBJ databases">
        <title>High-Quality Genomes of Partial-Nitritation/Anammox System by Hierarchical Clustering Based Hybrid Assembly.</title>
        <authorList>
            <person name="Liu L."/>
            <person name="Wang Y."/>
            <person name="Che Y."/>
            <person name="Chen Y."/>
            <person name="Xia Y."/>
            <person name="Luo R."/>
            <person name="Cheng S.H."/>
            <person name="Zheng C."/>
            <person name="Zhang T."/>
        </authorList>
    </citation>
    <scope>NUCLEOTIDE SEQUENCE</scope>
    <source>
        <strain evidence="1">H1_PAT1</strain>
    </source>
</reference>
<organism evidence="1 2">
    <name type="scientific">candidate division WWE3 bacterium</name>
    <dbReference type="NCBI Taxonomy" id="2053526"/>
    <lineage>
        <taxon>Bacteria</taxon>
        <taxon>Katanobacteria</taxon>
    </lineage>
</organism>
<evidence type="ECO:0000313" key="1">
    <source>
        <dbReference type="EMBL" id="MBE7525857.1"/>
    </source>
</evidence>
<gene>
    <name evidence="1" type="primary">trbK</name>
    <name evidence="1" type="ORF">HS096_06090</name>
</gene>
<name>A0A928TT25_UNCKA</name>
<dbReference type="AlphaFoldDB" id="A0A928TT25"/>
<protein>
    <submittedName>
        <fullName evidence="1">Entry exclusion lipoprotein TrbK</fullName>
    </submittedName>
</protein>
<dbReference type="NCBIfam" id="TIGR04359">
    <property type="entry name" value="TrbK_RP4"/>
    <property type="match status" value="1"/>
</dbReference>
<keyword evidence="1" id="KW-0449">Lipoprotein</keyword>
<dbReference type="InterPro" id="IPR027584">
    <property type="entry name" value="TrbK_RP4"/>
</dbReference>
<evidence type="ECO:0000313" key="2">
    <source>
        <dbReference type="Proteomes" id="UP000710385"/>
    </source>
</evidence>
<dbReference type="EMBL" id="JABTTY010000002">
    <property type="protein sequence ID" value="MBE7525857.1"/>
    <property type="molecule type" value="Genomic_DNA"/>
</dbReference>
<dbReference type="PROSITE" id="PS51257">
    <property type="entry name" value="PROKAR_LIPOPROTEIN"/>
    <property type="match status" value="1"/>
</dbReference>
<dbReference type="Proteomes" id="UP000710385">
    <property type="component" value="Unassembled WGS sequence"/>
</dbReference>
<proteinExistence type="predicted"/>